<protein>
    <recommendedName>
        <fullName evidence="3">GAF domain-containing protein</fullName>
    </recommendedName>
</protein>
<proteinExistence type="predicted"/>
<dbReference type="RefSeq" id="WP_108434135.1">
    <property type="nucleotide sequence ID" value="NZ_CP028918.1"/>
</dbReference>
<dbReference type="EMBL" id="CP028918">
    <property type="protein sequence ID" value="AWB47306.1"/>
    <property type="molecule type" value="Genomic_DNA"/>
</dbReference>
<dbReference type="AlphaFoldDB" id="A0A2S0UHL7"/>
<name>A0A2S0UHL7_9RHOB</name>
<accession>A0A2S0UHL7</accession>
<sequence>MAVAQFYGAKAEAADAAGQGQRIVALSDFGAVADLARAISGAGGACIRVGEGAAVRIAFYPAREGVTDLPAALLRGEKAVDVAQEPGVAGLPGVQFWAGFPLRAPSGVVLGLLGVMDDAPLALSQGVIGQLQGLADVLARQVLLAEAAVAVLARRSLQLIEDVSEVDDSAASPVLRGLLRFACGETPNSTEAMALRIAGLAEAKAGKLVLTAVAEGILAQQGFDRGVTEAELPEAVSAAVVRPGDDFSPMARLRIGEQSYDMARSEAIEALAFRVTGTDAAWQVLENGLEEGWPEIIAEVLRKTRDVVMDYVRMHMIHERDVTLPEGQYRYDLYGMSWTLRGTPDHAEVSVNGGSWLAFDASGVSWDQPRDLSARAAIAGYPDIGDRIGADVHEWCKRIAAGSEVTPIF</sequence>
<organism evidence="1 2">
    <name type="scientific">Paragemmobacter aquarius</name>
    <dbReference type="NCBI Taxonomy" id="2169400"/>
    <lineage>
        <taxon>Bacteria</taxon>
        <taxon>Pseudomonadati</taxon>
        <taxon>Pseudomonadota</taxon>
        <taxon>Alphaproteobacteria</taxon>
        <taxon>Rhodobacterales</taxon>
        <taxon>Paracoccaceae</taxon>
        <taxon>Paragemmobacter</taxon>
    </lineage>
</organism>
<reference evidence="1 2" key="1">
    <citation type="submission" date="2018-04" db="EMBL/GenBank/DDBJ databases">
        <title>Genome sequencing of Gemmobacter.</title>
        <authorList>
            <person name="Yi H."/>
            <person name="Baek M.-G."/>
        </authorList>
    </citation>
    <scope>NUCLEOTIDE SEQUENCE [LARGE SCALE GENOMIC DNA]</scope>
    <source>
        <strain evidence="1 2">HYN0069</strain>
    </source>
</reference>
<dbReference type="OrthoDB" id="7742333at2"/>
<evidence type="ECO:0000313" key="2">
    <source>
        <dbReference type="Proteomes" id="UP000244496"/>
    </source>
</evidence>
<evidence type="ECO:0000313" key="1">
    <source>
        <dbReference type="EMBL" id="AWB47306.1"/>
    </source>
</evidence>
<evidence type="ECO:0008006" key="3">
    <source>
        <dbReference type="Google" id="ProtNLM"/>
    </source>
</evidence>
<gene>
    <name evidence="1" type="ORF">HYN69_01205</name>
</gene>
<keyword evidence="2" id="KW-1185">Reference proteome</keyword>
<dbReference type="KEGG" id="geh:HYN69_01205"/>
<dbReference type="Proteomes" id="UP000244496">
    <property type="component" value="Chromosome"/>
</dbReference>
<dbReference type="SUPFAM" id="SSF55781">
    <property type="entry name" value="GAF domain-like"/>
    <property type="match status" value="1"/>
</dbReference>